<feature type="region of interest" description="Disordered" evidence="1">
    <location>
        <begin position="29"/>
        <end position="88"/>
    </location>
</feature>
<dbReference type="PANTHER" id="PTHR36349:SF1">
    <property type="entry name" value="CLAVATA3_ESR (CLE) GENE FAMILY MEMBER"/>
    <property type="match status" value="1"/>
</dbReference>
<dbReference type="GO" id="GO:0033612">
    <property type="term" value="F:receptor serine/threonine kinase binding"/>
    <property type="evidence" value="ECO:0007669"/>
    <property type="project" value="InterPro"/>
</dbReference>
<keyword evidence="4" id="KW-1185">Reference proteome</keyword>
<accession>A0A2P5EUM3</accession>
<organism evidence="3 4">
    <name type="scientific">Trema orientale</name>
    <name type="common">Charcoal tree</name>
    <name type="synonym">Celtis orientalis</name>
    <dbReference type="NCBI Taxonomy" id="63057"/>
    <lineage>
        <taxon>Eukaryota</taxon>
        <taxon>Viridiplantae</taxon>
        <taxon>Streptophyta</taxon>
        <taxon>Embryophyta</taxon>
        <taxon>Tracheophyta</taxon>
        <taxon>Spermatophyta</taxon>
        <taxon>Magnoliopsida</taxon>
        <taxon>eudicotyledons</taxon>
        <taxon>Gunneridae</taxon>
        <taxon>Pentapetalae</taxon>
        <taxon>rosids</taxon>
        <taxon>fabids</taxon>
        <taxon>Rosales</taxon>
        <taxon>Cannabaceae</taxon>
        <taxon>Trema</taxon>
    </lineage>
</organism>
<sequence>MALITGLSTFMFILMVASLPFVQSSRALSQAAGTTLRADPNEGSEGLEINRVDMFGNGDSVLTEDEESARQVPTGPDPLHHNNNPIRP</sequence>
<feature type="chain" id="PRO_5015176352" description="CLAVATA3/ESR (CLE)-related protein" evidence="2">
    <location>
        <begin position="19"/>
        <end position="88"/>
    </location>
</feature>
<gene>
    <name evidence="3" type="ORF">TorRG33x02_151050</name>
</gene>
<reference evidence="4" key="1">
    <citation type="submission" date="2016-06" db="EMBL/GenBank/DDBJ databases">
        <title>Parallel loss of symbiosis genes in relatives of nitrogen-fixing non-legume Parasponia.</title>
        <authorList>
            <person name="Van Velzen R."/>
            <person name="Holmer R."/>
            <person name="Bu F."/>
            <person name="Rutten L."/>
            <person name="Van Zeijl A."/>
            <person name="Liu W."/>
            <person name="Santuari L."/>
            <person name="Cao Q."/>
            <person name="Sharma T."/>
            <person name="Shen D."/>
            <person name="Roswanjaya Y."/>
            <person name="Wardhani T."/>
            <person name="Kalhor M.S."/>
            <person name="Jansen J."/>
            <person name="Van den Hoogen J."/>
            <person name="Gungor B."/>
            <person name="Hartog M."/>
            <person name="Hontelez J."/>
            <person name="Verver J."/>
            <person name="Yang W.-C."/>
            <person name="Schijlen E."/>
            <person name="Repin R."/>
            <person name="Schilthuizen M."/>
            <person name="Schranz E."/>
            <person name="Heidstra R."/>
            <person name="Miyata K."/>
            <person name="Fedorova E."/>
            <person name="Kohlen W."/>
            <person name="Bisseling T."/>
            <person name="Smit S."/>
            <person name="Geurts R."/>
        </authorList>
    </citation>
    <scope>NUCLEOTIDE SEQUENCE [LARGE SCALE GENOMIC DNA]</scope>
    <source>
        <strain evidence="4">cv. RG33-2</strain>
    </source>
</reference>
<dbReference type="AlphaFoldDB" id="A0A2P5EUM3"/>
<dbReference type="PANTHER" id="PTHR36349">
    <property type="entry name" value="PROTEIN CLAVATA 3"/>
    <property type="match status" value="1"/>
</dbReference>
<evidence type="ECO:0008006" key="5">
    <source>
        <dbReference type="Google" id="ProtNLM"/>
    </source>
</evidence>
<comment type="caution">
    <text evidence="3">The sequence shown here is derived from an EMBL/GenBank/DDBJ whole genome shotgun (WGS) entry which is preliminary data.</text>
</comment>
<dbReference type="EMBL" id="JXTC01000097">
    <property type="protein sequence ID" value="PON89242.1"/>
    <property type="molecule type" value="Genomic_DNA"/>
</dbReference>
<evidence type="ECO:0000313" key="3">
    <source>
        <dbReference type="EMBL" id="PON89242.1"/>
    </source>
</evidence>
<dbReference type="InterPro" id="IPR044962">
    <property type="entry name" value="CLV3/ESR"/>
</dbReference>
<dbReference type="InParanoid" id="A0A2P5EUM3"/>
<dbReference type="Proteomes" id="UP000237000">
    <property type="component" value="Unassembled WGS sequence"/>
</dbReference>
<name>A0A2P5EUM3_TREOI</name>
<keyword evidence="2" id="KW-0732">Signal</keyword>
<dbReference type="OrthoDB" id="989349at2759"/>
<proteinExistence type="predicted"/>
<protein>
    <recommendedName>
        <fullName evidence="5">CLAVATA3/ESR (CLE)-related protein</fullName>
    </recommendedName>
</protein>
<feature type="signal peptide" evidence="2">
    <location>
        <begin position="1"/>
        <end position="18"/>
    </location>
</feature>
<evidence type="ECO:0000256" key="2">
    <source>
        <dbReference type="SAM" id="SignalP"/>
    </source>
</evidence>
<evidence type="ECO:0000256" key="1">
    <source>
        <dbReference type="SAM" id="MobiDB-lite"/>
    </source>
</evidence>
<evidence type="ECO:0000313" key="4">
    <source>
        <dbReference type="Proteomes" id="UP000237000"/>
    </source>
</evidence>